<dbReference type="RefSeq" id="WP_092461221.1">
    <property type="nucleotide sequence ID" value="NZ_BJEE01000002.1"/>
</dbReference>
<keyword evidence="2" id="KW-0812">Transmembrane</keyword>
<dbReference type="PIRSF" id="PIRSF012509">
    <property type="entry name" value="CamS"/>
    <property type="match status" value="1"/>
</dbReference>
<evidence type="ECO:0000256" key="1">
    <source>
        <dbReference type="SAM" id="MobiDB-lite"/>
    </source>
</evidence>
<dbReference type="AlphaFoldDB" id="A0A1C3YWP3"/>
<feature type="region of interest" description="Disordered" evidence="1">
    <location>
        <begin position="133"/>
        <end position="155"/>
    </location>
</feature>
<dbReference type="Pfam" id="PF07537">
    <property type="entry name" value="CamS"/>
    <property type="match status" value="1"/>
</dbReference>
<dbReference type="CDD" id="cd13440">
    <property type="entry name" value="CamS_repeat_2"/>
    <property type="match status" value="1"/>
</dbReference>
<evidence type="ECO:0000313" key="3">
    <source>
        <dbReference type="EMBL" id="SCB74541.1"/>
    </source>
</evidence>
<protein>
    <submittedName>
        <fullName evidence="3">Protein involved in sex pheromone biosynthesis</fullName>
    </submittedName>
</protein>
<organism evidence="3 4">
    <name type="scientific">Weissella bombi</name>
    <dbReference type="NCBI Taxonomy" id="1505725"/>
    <lineage>
        <taxon>Bacteria</taxon>
        <taxon>Bacillati</taxon>
        <taxon>Bacillota</taxon>
        <taxon>Bacilli</taxon>
        <taxon>Lactobacillales</taxon>
        <taxon>Lactobacillaceae</taxon>
        <taxon>Weissella</taxon>
    </lineage>
</organism>
<evidence type="ECO:0000313" key="4">
    <source>
        <dbReference type="Proteomes" id="UP000199268"/>
    </source>
</evidence>
<dbReference type="OrthoDB" id="9795361at2"/>
<feature type="transmembrane region" description="Helical" evidence="2">
    <location>
        <begin position="6"/>
        <end position="27"/>
    </location>
</feature>
<keyword evidence="4" id="KW-1185">Reference proteome</keyword>
<dbReference type="Gene3D" id="3.10.570.10">
    <property type="entry name" value="sex pheromone staph- cam373 precursor domain"/>
    <property type="match status" value="1"/>
</dbReference>
<name>A0A1C3YWP3_9LACO</name>
<dbReference type="CDD" id="cd13441">
    <property type="entry name" value="CamS_repeat_1"/>
    <property type="match status" value="1"/>
</dbReference>
<dbReference type="EMBL" id="FMAO01000001">
    <property type="protein sequence ID" value="SCB74541.1"/>
    <property type="molecule type" value="Genomic_DNA"/>
</dbReference>
<accession>A0A1C3YWP3</accession>
<keyword evidence="2" id="KW-1133">Transmembrane helix</keyword>
<gene>
    <name evidence="3" type="ORF">GA0061074_101178</name>
</gene>
<keyword evidence="2" id="KW-0472">Membrane</keyword>
<reference evidence="4" key="1">
    <citation type="submission" date="2016-08" db="EMBL/GenBank/DDBJ databases">
        <authorList>
            <person name="Varghese N."/>
            <person name="Submissions Spin"/>
        </authorList>
    </citation>
    <scope>NUCLEOTIDE SEQUENCE [LARGE SCALE GENOMIC DNA]</scope>
    <source>
        <strain evidence="4">R-53094</strain>
    </source>
</reference>
<dbReference type="Proteomes" id="UP000199268">
    <property type="component" value="Unassembled WGS sequence"/>
</dbReference>
<proteinExistence type="predicted"/>
<dbReference type="InterPro" id="IPR011426">
    <property type="entry name" value="CamS"/>
</dbReference>
<sequence>MRAVKWISSVIAVIVLISALVFFGNFFSKNSSSVSNTNNNKTAPATTKSNSDSKKGIQVTSKNDNSSYQTVIKDGRYLTSKARGVTASQESNTFNQVSFESGLLNFSKKHFSTSKYIFQEGQYLTADQANNWLGRQSDDNQEGLNPRDNGKFNDERNPIYLQTIEEQDFMTKEGNKLKLNGIVLGLAMNTQDTYQKEQYGADYTQDISKADRISQGQKMANEIVKRYRKINGINNDTPIYVAMYAQAKDDSLAGGSFYSWNVSKSGDSLGDWTNVDNKTVVLPVQANTEDEKSVSSKLNSSFVNFSDNIESFFPNLSSVTGQASYDGNNLQGLIVSVSTQFYSATEIESFANYIAQSAPNYLPSGVPIKIKIEASTGMQAYLIKSADSDKYKVTILGSY</sequence>
<evidence type="ECO:0000256" key="2">
    <source>
        <dbReference type="SAM" id="Phobius"/>
    </source>
</evidence>
<feature type="region of interest" description="Disordered" evidence="1">
    <location>
        <begin position="32"/>
        <end position="62"/>
    </location>
</feature>
<dbReference type="STRING" id="1505725.GA0061074_101178"/>
<feature type="compositionally biased region" description="Low complexity" evidence="1">
    <location>
        <begin position="32"/>
        <end position="50"/>
    </location>
</feature>